<dbReference type="RefSeq" id="WP_336807924.1">
    <property type="nucleotide sequence ID" value="NZ_JBBBNY010000007.1"/>
</dbReference>
<dbReference type="EMBL" id="JBBBNY010000007">
    <property type="protein sequence ID" value="MEI7037296.1"/>
    <property type="molecule type" value="Genomic_DNA"/>
</dbReference>
<feature type="compositionally biased region" description="Pro residues" evidence="1">
    <location>
        <begin position="323"/>
        <end position="343"/>
    </location>
</feature>
<dbReference type="Gene3D" id="2.60.40.2610">
    <property type="entry name" value="Outer membrane usher protein FimD, plug domain"/>
    <property type="match status" value="1"/>
</dbReference>
<comment type="caution">
    <text evidence="4">The sequence shown here is derived from an EMBL/GenBank/DDBJ whole genome shotgun (WGS) entry which is preliminary data.</text>
</comment>
<dbReference type="PANTHER" id="PTHR30451">
    <property type="entry name" value="OUTER MEMBRANE USHER PROTEIN"/>
    <property type="match status" value="1"/>
</dbReference>
<dbReference type="InterPro" id="IPR025949">
    <property type="entry name" value="PapC-like_C"/>
</dbReference>
<sequence length="1089" mass="115004">MPFPPAPDPPARRRFRPSSVRCALLLLALSPGPLLAAVHVRAVRVGMDPDHTRLVLESDKPIRAHLTRRGAGALQLDLDGVDADRVLAGLERAIGANNPFLLGATVEDSATGSRLVLPTRSPVRTRLFNLEAGSGFGERLVLDVFPAPPPSGQAPAVARPSPVAPVPARIAVTADTLASLAQQASSGNVHVSSTRVGIAANRVRLVLESDRPIHARVVHPTTPGPLSVELGDVPLDGALLELPEKIRPNPYLTSVRLEHDASGTRIRLLAPAPVEPQIFNLAPGDGHGDRLVVDVFPERIVPSAPPAAAPTAPSEVLRATPAPVAPAPSPVPAPAAPAAPPAPAQPAVAEAWFEVHVNGAAQDTTLVLQGNDGAIYVRPDDLQQWHLDVGCAGALRHGSDTYCALAAIKGLTYQVDQARGMLAISVPPTLMAESHLSGMSLGIDRPTPSPPGAYLNYDVFAGHESAGSTTTSALLETGLFGRMGSGTSTLLSRRTDDATRTIRLDTTWTHDDPDRMASLRLGDTISGASAWGRSVRMGGVQWATNFATRPTFVTFPLPTVDGVAAAPSTVDYYVNDALRLRREVPGGPFTIQDLPVVTGAGEIRMVVRDMLGREQVISQPFYASSGILARGLRDYSYELGFERRNYGLASNDYGKPVLVGTERRGLTDHVTGEIHAELLQDQQTLGLNGNVLVGDLGVLTLSAAGSHDRDGRGGLLELGFQRQSTDLSWGARSQVTTPGFSQLGYEAPARPPKQMTSAYVSVGTQGFGSFGLNYTRQSFRESNREDIELLGASYSRALGRLGYLGLSALRFLGGDGSTLVSMTFTMPLGSVDSLSLNGQTRGGSSGGTLQYQHNLPAGSGAGWRMQAGLSPDDPSLAELALQNDVGTYTIGAAESQGRQAYQASVQGGIALLAGRVFPSRHIDDSFAVVRVPGFPGVRVYADNQPVAVTDERGYALVPRLRPYQRNPIRIEQADLPLDAEIQGLQLDAVPYSHSAVALTFPVRAARGAVVVVKLEDGSFLPAGATITVEGSTATFPVGYQGEAYLTGLEATNTLRANWRGQSCDMTVAFPATGDPLPRIGPVICKGLRP</sequence>
<organism evidence="4 5">
    <name type="scientific">Fulvimonas yonginensis</name>
    <dbReference type="NCBI Taxonomy" id="1495200"/>
    <lineage>
        <taxon>Bacteria</taxon>
        <taxon>Pseudomonadati</taxon>
        <taxon>Pseudomonadota</taxon>
        <taxon>Gammaproteobacteria</taxon>
        <taxon>Lysobacterales</taxon>
        <taxon>Rhodanobacteraceae</taxon>
        <taxon>Fulvimonas</taxon>
    </lineage>
</organism>
<dbReference type="Proteomes" id="UP001381174">
    <property type="component" value="Unassembled WGS sequence"/>
</dbReference>
<keyword evidence="5" id="KW-1185">Reference proteome</keyword>
<evidence type="ECO:0000313" key="5">
    <source>
        <dbReference type="Proteomes" id="UP001381174"/>
    </source>
</evidence>
<feature type="domain" description="PapC-like C-terminal" evidence="3">
    <location>
        <begin position="1012"/>
        <end position="1070"/>
    </location>
</feature>
<evidence type="ECO:0000256" key="2">
    <source>
        <dbReference type="SAM" id="SignalP"/>
    </source>
</evidence>
<dbReference type="InterPro" id="IPR042186">
    <property type="entry name" value="FimD_plug_dom"/>
</dbReference>
<feature type="signal peptide" evidence="2">
    <location>
        <begin position="1"/>
        <end position="36"/>
    </location>
</feature>
<reference evidence="4 5" key="1">
    <citation type="journal article" date="2014" name="Int. J. Syst. Evol. Microbiol.">
        <title>Fulvimonas yonginensis sp. nov., isolated from greenhouse soil, and emended description of the genus Fulvimonas.</title>
        <authorList>
            <person name="Ahn J.H."/>
            <person name="Kim S.J."/>
            <person name="Weon H.Y."/>
            <person name="Hong S.B."/>
            <person name="Seok S.J."/>
            <person name="Kwon S.W."/>
        </authorList>
    </citation>
    <scope>NUCLEOTIDE SEQUENCE [LARGE SCALE GENOMIC DNA]</scope>
    <source>
        <strain evidence="4 5">KACC 16952</strain>
    </source>
</reference>
<evidence type="ECO:0000313" key="4">
    <source>
        <dbReference type="EMBL" id="MEI7037296.1"/>
    </source>
</evidence>
<gene>
    <name evidence="4" type="ORF">WAT24_11055</name>
</gene>
<accession>A0ABU8JCJ8</accession>
<dbReference type="Gene3D" id="2.60.40.2070">
    <property type="match status" value="1"/>
</dbReference>
<dbReference type="Gene3D" id="2.60.40.3500">
    <property type="match status" value="2"/>
</dbReference>
<dbReference type="InterPro" id="IPR043142">
    <property type="entry name" value="PapC-like_C_sf"/>
</dbReference>
<feature type="region of interest" description="Disordered" evidence="1">
    <location>
        <begin position="320"/>
        <end position="343"/>
    </location>
</feature>
<keyword evidence="2" id="KW-0732">Signal</keyword>
<protein>
    <submittedName>
        <fullName evidence="4">Fimbria/pilus outer membrane usher protein</fullName>
    </submittedName>
</protein>
<dbReference type="Pfam" id="PF00577">
    <property type="entry name" value="Usher"/>
    <property type="match status" value="1"/>
</dbReference>
<evidence type="ECO:0000256" key="1">
    <source>
        <dbReference type="SAM" id="MobiDB-lite"/>
    </source>
</evidence>
<dbReference type="Gene3D" id="2.60.40.3110">
    <property type="match status" value="1"/>
</dbReference>
<name>A0ABU8JCJ8_9GAMM</name>
<dbReference type="Pfam" id="PF13953">
    <property type="entry name" value="PapC_C"/>
    <property type="match status" value="1"/>
</dbReference>
<dbReference type="InterPro" id="IPR000015">
    <property type="entry name" value="Fimb_usher"/>
</dbReference>
<evidence type="ECO:0000259" key="3">
    <source>
        <dbReference type="Pfam" id="PF13953"/>
    </source>
</evidence>
<proteinExistence type="predicted"/>
<feature type="chain" id="PRO_5046552493" evidence="2">
    <location>
        <begin position="37"/>
        <end position="1089"/>
    </location>
</feature>
<dbReference type="PANTHER" id="PTHR30451:SF5">
    <property type="entry name" value="SLR0019 PROTEIN"/>
    <property type="match status" value="1"/>
</dbReference>